<gene>
    <name evidence="1" type="ORF">GALMADRAFT_799543</name>
</gene>
<protein>
    <submittedName>
        <fullName evidence="1">Uncharacterized protein</fullName>
    </submittedName>
</protein>
<proteinExistence type="predicted"/>
<dbReference type="Proteomes" id="UP000027222">
    <property type="component" value="Unassembled WGS sequence"/>
</dbReference>
<dbReference type="EMBL" id="KL142393">
    <property type="protein sequence ID" value="KDR71351.1"/>
    <property type="molecule type" value="Genomic_DNA"/>
</dbReference>
<keyword evidence="2" id="KW-1185">Reference proteome</keyword>
<evidence type="ECO:0000313" key="1">
    <source>
        <dbReference type="EMBL" id="KDR71351.1"/>
    </source>
</evidence>
<accession>A0A067SKC2</accession>
<name>A0A067SKC2_GALM3</name>
<reference evidence="2" key="1">
    <citation type="journal article" date="2014" name="Proc. Natl. Acad. Sci. U.S.A.">
        <title>Extensive sampling of basidiomycete genomes demonstrates inadequacy of the white-rot/brown-rot paradigm for wood decay fungi.</title>
        <authorList>
            <person name="Riley R."/>
            <person name="Salamov A.A."/>
            <person name="Brown D.W."/>
            <person name="Nagy L.G."/>
            <person name="Floudas D."/>
            <person name="Held B.W."/>
            <person name="Levasseur A."/>
            <person name="Lombard V."/>
            <person name="Morin E."/>
            <person name="Otillar R."/>
            <person name="Lindquist E.A."/>
            <person name="Sun H."/>
            <person name="LaButti K.M."/>
            <person name="Schmutz J."/>
            <person name="Jabbour D."/>
            <person name="Luo H."/>
            <person name="Baker S.E."/>
            <person name="Pisabarro A.G."/>
            <person name="Walton J.D."/>
            <person name="Blanchette R.A."/>
            <person name="Henrissat B."/>
            <person name="Martin F."/>
            <person name="Cullen D."/>
            <person name="Hibbett D.S."/>
            <person name="Grigoriev I.V."/>
        </authorList>
    </citation>
    <scope>NUCLEOTIDE SEQUENCE [LARGE SCALE GENOMIC DNA]</scope>
    <source>
        <strain evidence="2">CBS 339.88</strain>
    </source>
</reference>
<dbReference type="AlphaFoldDB" id="A0A067SKC2"/>
<evidence type="ECO:0000313" key="2">
    <source>
        <dbReference type="Proteomes" id="UP000027222"/>
    </source>
</evidence>
<organism evidence="1 2">
    <name type="scientific">Galerina marginata (strain CBS 339.88)</name>
    <dbReference type="NCBI Taxonomy" id="685588"/>
    <lineage>
        <taxon>Eukaryota</taxon>
        <taxon>Fungi</taxon>
        <taxon>Dikarya</taxon>
        <taxon>Basidiomycota</taxon>
        <taxon>Agaricomycotina</taxon>
        <taxon>Agaricomycetes</taxon>
        <taxon>Agaricomycetidae</taxon>
        <taxon>Agaricales</taxon>
        <taxon>Agaricineae</taxon>
        <taxon>Strophariaceae</taxon>
        <taxon>Galerina</taxon>
    </lineage>
</organism>
<sequence>MEHQTRRQSTDANFFTRPSTTWLNNFSKGPTEHRKLSRVVALELPSMSLTTSYGNHRLRHFAFISLSRRKLQGTTLALEVPLNMHRRPLLLPCRHSCICISLQRVVVCPASDFKWAAL</sequence>
<dbReference type="HOGENOM" id="CLU_2073330_0_0_1"/>